<protein>
    <submittedName>
        <fullName evidence="3">ATPase, T2SS/T4P/T4SS family</fullName>
    </submittedName>
</protein>
<feature type="domain" description="Bacterial type II secretion system protein E" evidence="2">
    <location>
        <begin position="158"/>
        <end position="370"/>
    </location>
</feature>
<dbReference type="Proteomes" id="UP001183176">
    <property type="component" value="Unassembled WGS sequence"/>
</dbReference>
<dbReference type="PANTHER" id="PTHR30486">
    <property type="entry name" value="TWITCHING MOTILITY PROTEIN PILT"/>
    <property type="match status" value="1"/>
</dbReference>
<dbReference type="InterPro" id="IPR050921">
    <property type="entry name" value="T4SS_GSP_E_ATPase"/>
</dbReference>
<dbReference type="InterPro" id="IPR027417">
    <property type="entry name" value="P-loop_NTPase"/>
</dbReference>
<comment type="caution">
    <text evidence="3">The sequence shown here is derived from an EMBL/GenBank/DDBJ whole genome shotgun (WGS) entry which is preliminary data.</text>
</comment>
<dbReference type="EMBL" id="JAVREH010000016">
    <property type="protein sequence ID" value="MDT0262285.1"/>
    <property type="molecule type" value="Genomic_DNA"/>
</dbReference>
<evidence type="ECO:0000256" key="1">
    <source>
        <dbReference type="ARBA" id="ARBA00006611"/>
    </source>
</evidence>
<dbReference type="SUPFAM" id="SSF52540">
    <property type="entry name" value="P-loop containing nucleoside triphosphate hydrolases"/>
    <property type="match status" value="1"/>
</dbReference>
<evidence type="ECO:0000259" key="2">
    <source>
        <dbReference type="Pfam" id="PF00437"/>
    </source>
</evidence>
<dbReference type="PANTHER" id="PTHR30486:SF6">
    <property type="entry name" value="TYPE IV PILUS RETRACTATION ATPASE PILT"/>
    <property type="match status" value="1"/>
</dbReference>
<proteinExistence type="inferred from homology"/>
<dbReference type="RefSeq" id="WP_311423436.1">
    <property type="nucleotide sequence ID" value="NZ_JAVREH010000016.1"/>
</dbReference>
<dbReference type="Gene3D" id="3.40.50.300">
    <property type="entry name" value="P-loop containing nucleotide triphosphate hydrolases"/>
    <property type="match status" value="1"/>
</dbReference>
<organism evidence="3 4">
    <name type="scientific">Jatrophihabitans lederbergiae</name>
    <dbReference type="NCBI Taxonomy" id="3075547"/>
    <lineage>
        <taxon>Bacteria</taxon>
        <taxon>Bacillati</taxon>
        <taxon>Actinomycetota</taxon>
        <taxon>Actinomycetes</taxon>
        <taxon>Jatrophihabitantales</taxon>
        <taxon>Jatrophihabitantaceae</taxon>
        <taxon>Jatrophihabitans</taxon>
    </lineage>
</organism>
<name>A0ABU2JBC5_9ACTN</name>
<dbReference type="Gene3D" id="3.30.450.380">
    <property type="match status" value="1"/>
</dbReference>
<gene>
    <name evidence="3" type="ORF">RM423_12880</name>
</gene>
<evidence type="ECO:0000313" key="3">
    <source>
        <dbReference type="EMBL" id="MDT0262285.1"/>
    </source>
</evidence>
<sequence>MSDLLDYRLVRELQAKVADFQLDDRRGLQARGLPVRSAVDEQQQAQSFIRTVVAAHMDALLRSGQELPPDTSYEMRLRSAIYSAIYGAGELQELLEDDSVENIDINGCEQTWVTYAGGVKQLWRPVAATNEDLVSIVQNLGSYAGMNARPFSPTTPELDVRLQDGSRLSALMSATETPSVSIRRNRYPQMFLRPDIAAGATKPGTERPPDLVSLGTVTQEVADFLYAAVRSRCNIVVGGATDAGKTTLLRALINCIDPLERLLTIEKALELGLSRHPDLHVDVREMEEVLPDSEGRFAGLDIATLVRRSRRMNPSRVIVGEVLGPEVVEMLSAMAQGNDGSLSTIHARDASEVFNRIATYAVQNAMPSFEVAHSLMAGAIDFVVFVEKNPRMGLRRTVTEIIEVGGTMEGRVAQSRIFAPSKEDGRATRSHEIPIVRMERLTRASEFTDGLPAWSAPARQDAW</sequence>
<dbReference type="CDD" id="cd01130">
    <property type="entry name" value="VirB11-like_ATPase"/>
    <property type="match status" value="1"/>
</dbReference>
<dbReference type="Pfam" id="PF00437">
    <property type="entry name" value="T2SSE"/>
    <property type="match status" value="1"/>
</dbReference>
<reference evidence="4" key="1">
    <citation type="submission" date="2023-07" db="EMBL/GenBank/DDBJ databases">
        <title>30 novel species of actinomycetes from the DSMZ collection.</title>
        <authorList>
            <person name="Nouioui I."/>
        </authorList>
    </citation>
    <scope>NUCLEOTIDE SEQUENCE [LARGE SCALE GENOMIC DNA]</scope>
    <source>
        <strain evidence="4">DSM 44399</strain>
    </source>
</reference>
<accession>A0ABU2JBC5</accession>
<dbReference type="InterPro" id="IPR001482">
    <property type="entry name" value="T2SS/T4SS_dom"/>
</dbReference>
<comment type="similarity">
    <text evidence="1">Belongs to the GSP E family.</text>
</comment>
<keyword evidence="4" id="KW-1185">Reference proteome</keyword>
<evidence type="ECO:0000313" key="4">
    <source>
        <dbReference type="Proteomes" id="UP001183176"/>
    </source>
</evidence>